<dbReference type="HOGENOM" id="CLU_2529489_0_0_1"/>
<reference evidence="1 2" key="2">
    <citation type="journal article" date="2011" name="PLoS Genet.">
        <title>Caenorhabditis briggsae recombinant inbred line genotypes reveal inter-strain incompatibility and the evolution of recombination.</title>
        <authorList>
            <person name="Ross J.A."/>
            <person name="Koboldt D.C."/>
            <person name="Staisch J.E."/>
            <person name="Chamberlin H.M."/>
            <person name="Gupta B.P."/>
            <person name="Miller R.D."/>
            <person name="Baird S.E."/>
            <person name="Haag E.S."/>
        </authorList>
    </citation>
    <scope>NUCLEOTIDE SEQUENCE [LARGE SCALE GENOMIC DNA]</scope>
    <source>
        <strain evidence="1 2">AF16</strain>
    </source>
</reference>
<evidence type="ECO:0000313" key="2">
    <source>
        <dbReference type="Proteomes" id="UP000008549"/>
    </source>
</evidence>
<reference evidence="1 2" key="1">
    <citation type="journal article" date="2003" name="PLoS Biol.">
        <title>The genome sequence of Caenorhabditis briggsae: a platform for comparative genomics.</title>
        <authorList>
            <person name="Stein L.D."/>
            <person name="Bao Z."/>
            <person name="Blasiar D."/>
            <person name="Blumenthal T."/>
            <person name="Brent M.R."/>
            <person name="Chen N."/>
            <person name="Chinwalla A."/>
            <person name="Clarke L."/>
            <person name="Clee C."/>
            <person name="Coghlan A."/>
            <person name="Coulson A."/>
            <person name="D'Eustachio P."/>
            <person name="Fitch D.H."/>
            <person name="Fulton L.A."/>
            <person name="Fulton R.E."/>
            <person name="Griffiths-Jones S."/>
            <person name="Harris T.W."/>
            <person name="Hillier L.W."/>
            <person name="Kamath R."/>
            <person name="Kuwabara P.E."/>
            <person name="Mardis E.R."/>
            <person name="Marra M.A."/>
            <person name="Miner T.L."/>
            <person name="Minx P."/>
            <person name="Mullikin J.C."/>
            <person name="Plumb R.W."/>
            <person name="Rogers J."/>
            <person name="Schein J.E."/>
            <person name="Sohrmann M."/>
            <person name="Spieth J."/>
            <person name="Stajich J.E."/>
            <person name="Wei C."/>
            <person name="Willey D."/>
            <person name="Wilson R.K."/>
            <person name="Durbin R."/>
            <person name="Waterston R.H."/>
        </authorList>
    </citation>
    <scope>NUCLEOTIDE SEQUENCE [LARGE SCALE GENOMIC DNA]</scope>
    <source>
        <strain evidence="1 2">AF16</strain>
    </source>
</reference>
<organism evidence="1 2">
    <name type="scientific">Caenorhabditis briggsae</name>
    <dbReference type="NCBI Taxonomy" id="6238"/>
    <lineage>
        <taxon>Eukaryota</taxon>
        <taxon>Metazoa</taxon>
        <taxon>Ecdysozoa</taxon>
        <taxon>Nematoda</taxon>
        <taxon>Chromadorea</taxon>
        <taxon>Rhabditida</taxon>
        <taxon>Rhabditina</taxon>
        <taxon>Rhabditomorpha</taxon>
        <taxon>Rhabditoidea</taxon>
        <taxon>Rhabditidae</taxon>
        <taxon>Peloderinae</taxon>
        <taxon>Caenorhabditis</taxon>
    </lineage>
</organism>
<sequence>MNTCKTRIRSASLAREIRNCELLREREIARRDNASICERKARQAFMQDKPRRVPKISCKTCKNSRSCRTPLLARGNSSNYLPQD</sequence>
<dbReference type="Proteomes" id="UP000008549">
    <property type="component" value="Unassembled WGS sequence"/>
</dbReference>
<keyword evidence="2" id="KW-1185">Reference proteome</keyword>
<dbReference type="RefSeq" id="XP_045099865.1">
    <property type="nucleotide sequence ID" value="XM_045244078.1"/>
</dbReference>
<dbReference type="EMBL" id="HE600949">
    <property type="protein sequence ID" value="CAS00306.1"/>
    <property type="molecule type" value="Genomic_DNA"/>
</dbReference>
<protein>
    <submittedName>
        <fullName evidence="1">Protein CBG25944</fullName>
    </submittedName>
</protein>
<proteinExistence type="predicted"/>
<evidence type="ECO:0000313" key="1">
    <source>
        <dbReference type="EMBL" id="CAS00306.1"/>
    </source>
</evidence>
<dbReference type="CTD" id="68917426"/>
<dbReference type="InParanoid" id="B6IK76"/>
<name>B6IK76_CAEBR</name>
<accession>B6IK76</accession>
<dbReference type="AlphaFoldDB" id="B6IK76"/>
<gene>
    <name evidence="1" type="ORF">CBG25944</name>
    <name evidence="1" type="ORF">CBG_25944</name>
</gene>
<dbReference type="KEGG" id="cbr:CBG_25944"/>
<dbReference type="GeneID" id="68917426"/>